<dbReference type="Pfam" id="PF25151">
    <property type="entry name" value="TPR_Trm732_C"/>
    <property type="match status" value="1"/>
</dbReference>
<name>A0A9P0B198_BRAAE</name>
<evidence type="ECO:0000313" key="9">
    <source>
        <dbReference type="Proteomes" id="UP001154078"/>
    </source>
</evidence>
<feature type="coiled-coil region" evidence="4">
    <location>
        <begin position="908"/>
        <end position="935"/>
    </location>
</feature>
<evidence type="ECO:0000256" key="1">
    <source>
        <dbReference type="ARBA" id="ARBA00010409"/>
    </source>
</evidence>
<dbReference type="SUPFAM" id="SSF48371">
    <property type="entry name" value="ARM repeat"/>
    <property type="match status" value="1"/>
</dbReference>
<comment type="similarity">
    <text evidence="1">Belongs to the THADA family.</text>
</comment>
<dbReference type="InterPro" id="IPR016024">
    <property type="entry name" value="ARM-type_fold"/>
</dbReference>
<feature type="domain" description="tRNA (32-2'-O)-methyltransferase regulator THADA-like C-terminal TPR repeats region" evidence="7">
    <location>
        <begin position="1096"/>
        <end position="1247"/>
    </location>
</feature>
<dbReference type="EMBL" id="OV121134">
    <property type="protein sequence ID" value="CAH0552962.1"/>
    <property type="molecule type" value="Genomic_DNA"/>
</dbReference>
<organism evidence="8 9">
    <name type="scientific">Brassicogethes aeneus</name>
    <name type="common">Rape pollen beetle</name>
    <name type="synonym">Meligethes aeneus</name>
    <dbReference type="NCBI Taxonomy" id="1431903"/>
    <lineage>
        <taxon>Eukaryota</taxon>
        <taxon>Metazoa</taxon>
        <taxon>Ecdysozoa</taxon>
        <taxon>Arthropoda</taxon>
        <taxon>Hexapoda</taxon>
        <taxon>Insecta</taxon>
        <taxon>Pterygota</taxon>
        <taxon>Neoptera</taxon>
        <taxon>Endopterygota</taxon>
        <taxon>Coleoptera</taxon>
        <taxon>Polyphaga</taxon>
        <taxon>Cucujiformia</taxon>
        <taxon>Nitidulidae</taxon>
        <taxon>Meligethinae</taxon>
        <taxon>Brassicogethes</taxon>
    </lineage>
</organism>
<dbReference type="InterPro" id="IPR056842">
    <property type="entry name" value="THADA-like_TPR_C"/>
</dbReference>
<keyword evidence="2" id="KW-0819">tRNA processing</keyword>
<accession>A0A9P0B198</accession>
<protein>
    <recommendedName>
        <fullName evidence="3">tRNA (32-2'-O)-methyltransferase regulator THADA</fullName>
    </recommendedName>
</protein>
<reference evidence="8" key="1">
    <citation type="submission" date="2021-12" db="EMBL/GenBank/DDBJ databases">
        <authorList>
            <person name="King R."/>
        </authorList>
    </citation>
    <scope>NUCLEOTIDE SEQUENCE</scope>
</reference>
<dbReference type="InterPro" id="IPR019442">
    <property type="entry name" value="THADA/TRM732_DUF2428"/>
</dbReference>
<dbReference type="GO" id="GO:0030488">
    <property type="term" value="P:tRNA methylation"/>
    <property type="evidence" value="ECO:0007669"/>
    <property type="project" value="TreeGrafter"/>
</dbReference>
<keyword evidence="9" id="KW-1185">Reference proteome</keyword>
<evidence type="ECO:0000313" key="8">
    <source>
        <dbReference type="EMBL" id="CAH0552962.1"/>
    </source>
</evidence>
<feature type="domain" description="tRNA (32-2'-O)-methyltransferase regulator THADA-like TPR repeats region" evidence="6">
    <location>
        <begin position="468"/>
        <end position="690"/>
    </location>
</feature>
<dbReference type="InterPro" id="IPR051954">
    <property type="entry name" value="tRNA_methyltransferase_THADA"/>
</dbReference>
<dbReference type="OrthoDB" id="73997at2759"/>
<evidence type="ECO:0000259" key="6">
    <source>
        <dbReference type="Pfam" id="PF25150"/>
    </source>
</evidence>
<evidence type="ECO:0000259" key="7">
    <source>
        <dbReference type="Pfam" id="PF25151"/>
    </source>
</evidence>
<dbReference type="PANTHER" id="PTHR14387">
    <property type="entry name" value="THADA/DEATH RECEPTOR INTERACTING PROTEIN"/>
    <property type="match status" value="1"/>
</dbReference>
<dbReference type="PANTHER" id="PTHR14387:SF7">
    <property type="entry name" value="THYROID ADENOMA-ASSOCIATED PROTEIN"/>
    <property type="match status" value="1"/>
</dbReference>
<feature type="domain" description="DUF2428" evidence="5">
    <location>
        <begin position="855"/>
        <end position="1093"/>
    </location>
</feature>
<dbReference type="GO" id="GO:0005829">
    <property type="term" value="C:cytosol"/>
    <property type="evidence" value="ECO:0007669"/>
    <property type="project" value="TreeGrafter"/>
</dbReference>
<dbReference type="Pfam" id="PF25150">
    <property type="entry name" value="TPR_Trm732"/>
    <property type="match status" value="1"/>
</dbReference>
<evidence type="ECO:0000259" key="5">
    <source>
        <dbReference type="Pfam" id="PF10350"/>
    </source>
</evidence>
<evidence type="ECO:0000256" key="3">
    <source>
        <dbReference type="ARBA" id="ARBA00035698"/>
    </source>
</evidence>
<gene>
    <name evidence="8" type="ORF">MELIAE_LOCUS5081</name>
</gene>
<evidence type="ECO:0000256" key="4">
    <source>
        <dbReference type="SAM" id="Coils"/>
    </source>
</evidence>
<dbReference type="Proteomes" id="UP001154078">
    <property type="component" value="Chromosome 3"/>
</dbReference>
<dbReference type="InterPro" id="IPR056843">
    <property type="entry name" value="THADA-like_TPR"/>
</dbReference>
<evidence type="ECO:0000256" key="2">
    <source>
        <dbReference type="ARBA" id="ARBA00022694"/>
    </source>
</evidence>
<keyword evidence="4" id="KW-0175">Coiled coil</keyword>
<sequence length="1762" mass="204070">MDFTFESYQNIPNDENLANLLSLFNTSTKDVEFKDLIDKLYLIYHESNKSKKKEARNLILEQFYAFSSKKNIKKCILDKTNKINVNDFVIDAVNDIQLTIKNEKKCNMKHFTQLQQFLYGIQNIKKDNEFILKTLLPLYHTIFIGFLAQARLNFPAIACYEELMQLINLIFKQILSGFAKRDTFKNNVLEEYSIDFIKLSHEVLSLEIVSYDVKTKCGLILGHSLMILTQEELDEFKHKKYPVLELMENNCEERWIPLKKCVLKNILSNDSIKVIIYSAIFNVIPTNELLNIQVHSKNLVTILYEELIKCSKRTTSNPPQIVEVSRILSMIGKNLKSIPMDFTKNIFEQGLEFVWSHIDHFVDTVRSYTKLICGDLVELAYLQKNNVSSGCLDILLHNINSTSKSHTVWFVAIEQVAKHFGCDFVFKTYPLFQSSILSSLKCTNKDLACKTYISLMEQHFKETDKDNWFKIWILPLTNLLNEDSGATIHYQNILTISFKINPLVIRKLYGFNIKEKQHPNYSYYKCLSNKAQSCVMLKILKLARSSNVAVPEEDDDNFWRGLIDKNLLNLYKVHQDDEIRISVLGVIVESQKSTELFLEWEFDFLLSYLFYNISSQVPHIRKETITYYKHALARYEASYNVIQRNIKKIYGYNEKAKYYTKFLKSFTKLLIGNLARDANYPRRCASLELLLLAEPILKDDWIGCWNKDAVFNLQNILYDSYEGNKKMAVAILHKLSPTLMGFNDETYTKQYLANSISMAQDIKPSKTLSAAYHFQVCTLSPYFEVTAKEYLQNSVELDNFDYIILCILTEMLEKQRNKVIVMENLKTSQYGIILSINYLLKNRNIHESNKEFSVLFQRLVDVCLQMKNNIMPVVCNSSPEGYLPDNADLEIDESSLAQMVLVYAWRTMKELTLLLAEIVRQCIKLEEQISMLKEEVLTLIGQFFFNIFIESKHRGVFEQAYVGFSIISQAFWISRNQHLSSLPKLWLKEALHLSVGIKESDKLCATRRSAGLPFLILSIVSTDPSYNQISFHSTMKTLLDFLNNTKESNNEYKMHCLNILRALFRHSKLGDLVSSYVGQAVIVAITGFKSKIWGIRNSSTLLYSALLTRMFGVQRTQDSEDVTMKNRLTVRVFFMRYPELFQFILETLSNECEKSDSLVLHPVLVILARLYPSHIEEYNSQIEQYIPFISTCLANSVYKTRELAARASVGLICKENLIRTIENCLSEIKKAENDNITHGYLLQVFHLIKLDNLPENLPIDICIGKSLIMIENVGTKYSHLSLTLLLEIILKLLKRYPQYDNQPLFEKLLGLLDYKIFYNSSLITTENGLFQAVTSLTIYLLLKKIKINDSTFEKISNQIILDNLFSLNIYRKQYCQYFLIAINHAYYSHVCQQSILQTGELSIPQDIQKIVDMMDKKCLQSILLSSHKHLRHYFCNKFNPNWPKNCLSFTLLNYYPCLIKSIYQEKQKTVDYFVGICQSENDELIGPVISCIATLLSNLSHNVLKSLDYNGITDVLMQSASPAASVSRRLAVCQFLTKMSSLFIYVEEPILQNDNLINVFNILMVLLEDDDCDVRNGLSNLFLKSNVNKKFSILFNLNPLTPEKIKEDVLNLTTKLLPKQCAINFLFSWSCRHFPEESTDTSEIFERGELNLYAENIFTSDISKELLKSLLGKNIDNEINNMYSVTTLLLDSLKTYSSPMMSVLTKNSIINVLLLIRTFLKECFSETEFLSYYMNTVVLYIRKNLNHSEFHLVKKVFDAIYL</sequence>
<dbReference type="Pfam" id="PF10350">
    <property type="entry name" value="DUF2428"/>
    <property type="match status" value="1"/>
</dbReference>
<proteinExistence type="inferred from homology"/>